<evidence type="ECO:0000313" key="1">
    <source>
        <dbReference type="EMBL" id="MBG8553300.1"/>
    </source>
</evidence>
<name>A0ABS0KZK2_9BACT</name>
<keyword evidence="2" id="KW-1185">Reference proteome</keyword>
<dbReference type="RefSeq" id="WP_196954321.1">
    <property type="nucleotide sequence ID" value="NZ_JADWYK010000003.1"/>
</dbReference>
<accession>A0ABS0KZK2</accession>
<dbReference type="EMBL" id="JADWYK010000003">
    <property type="protein sequence ID" value="MBG8553300.1"/>
    <property type="molecule type" value="Genomic_DNA"/>
</dbReference>
<dbReference type="Proteomes" id="UP000601099">
    <property type="component" value="Unassembled WGS sequence"/>
</dbReference>
<sequence length="239" mass="26658">MPANPAEFTFRHEELVPLAKLLREQYTRDKADFVDLLPDEYTDAFLTEYDRRLAAAGKLVSQLVRQGQAAAIGQRLKEKGEALPALLNRLEARARRVTGLTVPLKKLGLKEVRAAYASNDLENLDTALKDLLQNLTDNATALAAKGHTAAETTKIRQLHTALMADSAAQDATQTSNQRITAANITVLNQLYALMRELMQDGKSLYRGTDKAKLKSYTLRQLLKRVRQQRQEPEEGESEG</sequence>
<proteinExistence type="predicted"/>
<evidence type="ECO:0000313" key="2">
    <source>
        <dbReference type="Proteomes" id="UP000601099"/>
    </source>
</evidence>
<organism evidence="1 2">
    <name type="scientific">Hymenobacter guriensis</name>
    <dbReference type="NCBI Taxonomy" id="2793065"/>
    <lineage>
        <taxon>Bacteria</taxon>
        <taxon>Pseudomonadati</taxon>
        <taxon>Bacteroidota</taxon>
        <taxon>Cytophagia</taxon>
        <taxon>Cytophagales</taxon>
        <taxon>Hymenobacteraceae</taxon>
        <taxon>Hymenobacter</taxon>
    </lineage>
</organism>
<protein>
    <submittedName>
        <fullName evidence="1">Uncharacterized protein</fullName>
    </submittedName>
</protein>
<comment type="caution">
    <text evidence="1">The sequence shown here is derived from an EMBL/GenBank/DDBJ whole genome shotgun (WGS) entry which is preliminary data.</text>
</comment>
<reference evidence="1 2" key="1">
    <citation type="submission" date="2020-11" db="EMBL/GenBank/DDBJ databases">
        <title>Hymenobacter sp.</title>
        <authorList>
            <person name="Kim M.K."/>
        </authorList>
    </citation>
    <scope>NUCLEOTIDE SEQUENCE [LARGE SCALE GENOMIC DNA]</scope>
    <source>
        <strain evidence="1 2">BT594</strain>
    </source>
</reference>
<gene>
    <name evidence="1" type="ORF">I5L79_07070</name>
</gene>